<accession>A0A2A5T2X1</accession>
<organism evidence="1 2">
    <name type="scientific">Candidatus Enterovibrio escicola</name>
    <dbReference type="NCBI Taxonomy" id="1927127"/>
    <lineage>
        <taxon>Bacteria</taxon>
        <taxon>Pseudomonadati</taxon>
        <taxon>Pseudomonadota</taxon>
        <taxon>Gammaproteobacteria</taxon>
        <taxon>Vibrionales</taxon>
        <taxon>Vibrionaceae</taxon>
        <taxon>Enterovibrio</taxon>
    </lineage>
</organism>
<dbReference type="Proteomes" id="UP000219020">
    <property type="component" value="Unassembled WGS sequence"/>
</dbReference>
<keyword evidence="2" id="KW-1185">Reference proteome</keyword>
<reference evidence="2" key="1">
    <citation type="submission" date="2017-04" db="EMBL/GenBank/DDBJ databases">
        <title>Genome evolution of the luminous symbionts of deep sea anglerfish.</title>
        <authorList>
            <person name="Hendry T.A."/>
        </authorList>
    </citation>
    <scope>NUCLEOTIDE SEQUENCE [LARGE SCALE GENOMIC DNA]</scope>
</reference>
<dbReference type="EMBL" id="NBYY01000018">
    <property type="protein sequence ID" value="PCS22491.1"/>
    <property type="molecule type" value="Genomic_DNA"/>
</dbReference>
<proteinExistence type="predicted"/>
<sequence>MVESVTALKIILLASASWGTVMISQALHIHEITVPYHLKN</sequence>
<name>A0A2A5T2X1_9GAMM</name>
<evidence type="ECO:0000313" key="1">
    <source>
        <dbReference type="EMBL" id="PCS22491.1"/>
    </source>
</evidence>
<evidence type="ECO:0008006" key="3">
    <source>
        <dbReference type="Google" id="ProtNLM"/>
    </source>
</evidence>
<comment type="caution">
    <text evidence="1">The sequence shown here is derived from an EMBL/GenBank/DDBJ whole genome shotgun (WGS) entry which is preliminary data.</text>
</comment>
<dbReference type="AlphaFoldDB" id="A0A2A5T2X1"/>
<evidence type="ECO:0000313" key="2">
    <source>
        <dbReference type="Proteomes" id="UP000219020"/>
    </source>
</evidence>
<gene>
    <name evidence="1" type="ORF">BTN49_1900</name>
</gene>
<protein>
    <recommendedName>
        <fullName evidence="3">Mobile element protein</fullName>
    </recommendedName>
</protein>